<dbReference type="Gene3D" id="1.25.40.20">
    <property type="entry name" value="Ankyrin repeat-containing domain"/>
    <property type="match status" value="1"/>
</dbReference>
<feature type="compositionally biased region" description="Basic and acidic residues" evidence="2">
    <location>
        <begin position="1009"/>
        <end position="1023"/>
    </location>
</feature>
<evidence type="ECO:0000313" key="5">
    <source>
        <dbReference type="EMBL" id="KAE8984346.1"/>
    </source>
</evidence>
<evidence type="ECO:0000313" key="8">
    <source>
        <dbReference type="EMBL" id="KAE9105898.1"/>
    </source>
</evidence>
<evidence type="ECO:0000313" key="12">
    <source>
        <dbReference type="Proteomes" id="UP000437068"/>
    </source>
</evidence>
<dbReference type="PROSITE" id="PS50297">
    <property type="entry name" value="ANK_REP_REGION"/>
    <property type="match status" value="1"/>
</dbReference>
<evidence type="ECO:0000313" key="4">
    <source>
        <dbReference type="EMBL" id="KAE8926641.1"/>
    </source>
</evidence>
<evidence type="ECO:0000313" key="6">
    <source>
        <dbReference type="EMBL" id="KAE9081554.1"/>
    </source>
</evidence>
<evidence type="ECO:0000313" key="10">
    <source>
        <dbReference type="EMBL" id="KAE9286275.1"/>
    </source>
</evidence>
<sequence length="1388" mass="154677">MTSTFPAGKYGRYKRATAFFLDWLLRARGRGQHTGTRVDLRALDDVVRGVAASPTSLTPKLLQELPKALAACQCAITLREHVAAFFAEDDEGQRSHRHFLQLLKSWYKTLMQANVEPKDDDALLDLKLESTKFENYYQVLQVDEDFFPDNEEKVVQRGAPKVDRKKLFDEAFAEDLRLEVVYFFLELEELVEGVFSIYDQVKKQRRSMVEATVVVKVAMDSAKALTARLQLRYPALKTAEDVFNIVMSKMPTGFRMRVATEVVKAWEGFKRSGAYHFIPGMLMVEYMSVMNTLASFTSAIPTSAGERLILRDGYFGDTYGEERTQHYVLPDPSNMVVFLMQQLPHLYNTIIEKKAATGSGYDPSGFTGSFMAQMDEFFTTRKVTVPMVFTCICWLKSVAALQGDAALSRNVSLTFQHSTELMRNLEATYAKGVVKNSDREIHGLLQYCTEEIKTSNTCRHLGRANPLLAGLMMLSHHLQYLNLGGDVIMVTSRFRAFGHLYNALVCQGFLQHIPFFDELLSIYDQMIFTPSRAAAVHGAYNRTYLLSSHMTAASVNAMYRGAPPPIGSEGIKVRTALHMIDLSKIYRLLIEDAKSVLGGTSSKAMLNKAADICSKELFQTRVLSRDILKLNDDLTDVFSEMCDKLDRRQYHDEYIARPVPGESRQYRMNRALEDAVMVPLMPLLDCLQRDGSLDLQALPIGNNVVQVGRLDGGKVKAMCRKAAAVIKTRFSTPPLICEKKYFTFSSRPDFVNQEYGTVSFKKLTEGHNREDDVFCDLMDMLEESDGPLSETELSTLKSEIKKDPGLLNMISLRSLPGTVPNAFDPDNLANAPRDDLSTLLHQAAAGPAHDAELVEWMIQMGALTIQPTLHCRKDVRQSNLRCPRDDLCRTMAFHSAAIAGHEDIVRIILEADNMVDLNTPTYDTKETLAHLAVKYGHRHLYRLLAALGADLRIKDGYGRAVCEMTTDREWASDIADSIATLEGSQARSEGARNRDAQFRHEASLRAERLNRSVAAQRDEERESAFASADTNTANAPKKKSKKKGKKGKKGKDKGTAATNASSGEAIEADDTTNMLKGLLSLGSEIDADDDSKHLTVLDDSLENTAAMFARVRDFNIPAENKLDDAKRACELIEKLEGLVALSSHSSRLNSTDRRLRIAMASEASQVIHMMQKLHRVDHAAIAVPALASVRKMCDTTQSFTNFVVGTAQLCVSVGRKPQAREILDVLEKRLLKTPFEKREPGAFREMVQTYSEARDGMGMGRSASSDTFRALEWYLARAVDDYKLQVKLDAMNGRPFYFDLTATASAAQFSGFESALAELDGVVCFDNRVVYGGLSEDDVAKVRKLVLEAATPAGIRFVDRSSQQSTLSLRVGQFVFSADGIVRDAAAA</sequence>
<accession>A0A6A3IN23</accession>
<dbReference type="Proteomes" id="UP000441208">
    <property type="component" value="Unassembled WGS sequence"/>
</dbReference>
<dbReference type="EMBL" id="QXFW01001906">
    <property type="protein sequence ID" value="KAE8984346.1"/>
    <property type="molecule type" value="Genomic_DNA"/>
</dbReference>
<dbReference type="Proteomes" id="UP000437068">
    <property type="component" value="Unassembled WGS sequence"/>
</dbReference>
<dbReference type="InterPro" id="IPR046539">
    <property type="entry name" value="DUF6604"/>
</dbReference>
<dbReference type="EMBL" id="QXGE01001971">
    <property type="protein sequence ID" value="KAE9286275.1"/>
    <property type="molecule type" value="Genomic_DNA"/>
</dbReference>
<dbReference type="EMBL" id="QXFX01001958">
    <property type="protein sequence ID" value="KAE9082519.1"/>
    <property type="molecule type" value="Genomic_DNA"/>
</dbReference>
<name>A0A6A3IN23_9STRA</name>
<dbReference type="EMBL" id="QXGD01002010">
    <property type="protein sequence ID" value="KAE9195132.1"/>
    <property type="molecule type" value="Genomic_DNA"/>
</dbReference>
<dbReference type="PROSITE" id="PS50088">
    <property type="entry name" value="ANK_REPEAT"/>
    <property type="match status" value="1"/>
</dbReference>
<gene>
    <name evidence="10" type="ORF">PF001_g21521</name>
    <name evidence="9" type="ORF">PF002_g23412</name>
    <name evidence="8" type="ORF">PF006_g21497</name>
    <name evidence="6" type="ORF">PF007_g22618</name>
    <name evidence="4" type="ORF">PF009_g23177</name>
    <name evidence="7" type="ORF">PF010_g21556</name>
    <name evidence="5" type="ORF">PF011_g20816</name>
</gene>
<dbReference type="Proteomes" id="UP000429523">
    <property type="component" value="Unassembled WGS sequence"/>
</dbReference>
<dbReference type="InterPro" id="IPR002110">
    <property type="entry name" value="Ankyrin_rpt"/>
</dbReference>
<dbReference type="EMBL" id="QXGA01001992">
    <property type="protein sequence ID" value="KAE9105898.1"/>
    <property type="molecule type" value="Genomic_DNA"/>
</dbReference>
<dbReference type="Proteomes" id="UP000460718">
    <property type="component" value="Unassembled WGS sequence"/>
</dbReference>
<proteinExistence type="predicted"/>
<evidence type="ECO:0000313" key="11">
    <source>
        <dbReference type="Proteomes" id="UP000429523"/>
    </source>
</evidence>
<dbReference type="EMBL" id="QXFZ01002040">
    <property type="protein sequence ID" value="KAE9081554.1"/>
    <property type="molecule type" value="Genomic_DNA"/>
</dbReference>
<evidence type="ECO:0000313" key="14">
    <source>
        <dbReference type="Proteomes" id="UP000440732"/>
    </source>
</evidence>
<dbReference type="Proteomes" id="UP000488956">
    <property type="component" value="Unassembled WGS sequence"/>
</dbReference>
<evidence type="ECO:0000259" key="3">
    <source>
        <dbReference type="Pfam" id="PF20253"/>
    </source>
</evidence>
<evidence type="ECO:0000313" key="17">
    <source>
        <dbReference type="Proteomes" id="UP000488956"/>
    </source>
</evidence>
<dbReference type="Proteomes" id="UP000440367">
    <property type="component" value="Unassembled WGS sequence"/>
</dbReference>
<dbReference type="Pfam" id="PF20253">
    <property type="entry name" value="DUF6604"/>
    <property type="match status" value="1"/>
</dbReference>
<reference evidence="16 17" key="1">
    <citation type="submission" date="2018-09" db="EMBL/GenBank/DDBJ databases">
        <title>Genomic investigation of the strawberry pathogen Phytophthora fragariae indicates pathogenicity is determined by transcriptional variation in three key races.</title>
        <authorList>
            <person name="Adams T.M."/>
            <person name="Armitage A.D."/>
            <person name="Sobczyk M.K."/>
            <person name="Bates H.J."/>
            <person name="Dunwell J.M."/>
            <person name="Nellist C.F."/>
            <person name="Harrison R.J."/>
        </authorList>
    </citation>
    <scope>NUCLEOTIDE SEQUENCE [LARGE SCALE GENOMIC DNA]</scope>
    <source>
        <strain evidence="10 12">A4</strain>
        <strain evidence="9 13">BC-1</strain>
        <strain evidence="8 14">NOV-5</strain>
        <strain evidence="6 15">NOV-71</strain>
        <strain evidence="4 11">NOV-9</strain>
        <strain evidence="7 17">ONT-3</strain>
        <strain evidence="5 16">SCRP245</strain>
    </source>
</reference>
<evidence type="ECO:0000313" key="16">
    <source>
        <dbReference type="Proteomes" id="UP000460718"/>
    </source>
</evidence>
<feature type="compositionally biased region" description="Basic residues" evidence="2">
    <location>
        <begin position="1036"/>
        <end position="1051"/>
    </location>
</feature>
<dbReference type="SMART" id="SM00248">
    <property type="entry name" value="ANK"/>
    <property type="match status" value="3"/>
</dbReference>
<comment type="caution">
    <text evidence="5">The sequence shown here is derived from an EMBL/GenBank/DDBJ whole genome shotgun (WGS) entry which is preliminary data.</text>
</comment>
<feature type="repeat" description="ANK" evidence="1">
    <location>
        <begin position="924"/>
        <end position="956"/>
    </location>
</feature>
<organism evidence="5 16">
    <name type="scientific">Phytophthora fragariae</name>
    <dbReference type="NCBI Taxonomy" id="53985"/>
    <lineage>
        <taxon>Eukaryota</taxon>
        <taxon>Sar</taxon>
        <taxon>Stramenopiles</taxon>
        <taxon>Oomycota</taxon>
        <taxon>Peronosporomycetes</taxon>
        <taxon>Peronosporales</taxon>
        <taxon>Peronosporaceae</taxon>
        <taxon>Phytophthora</taxon>
    </lineage>
</organism>
<dbReference type="SUPFAM" id="SSF48403">
    <property type="entry name" value="Ankyrin repeat"/>
    <property type="match status" value="1"/>
</dbReference>
<evidence type="ECO:0000256" key="1">
    <source>
        <dbReference type="PROSITE-ProRule" id="PRU00023"/>
    </source>
</evidence>
<dbReference type="PANTHER" id="PTHR38795:SF1">
    <property type="entry name" value="DUF6604 DOMAIN-CONTAINING PROTEIN"/>
    <property type="match status" value="1"/>
</dbReference>
<dbReference type="PANTHER" id="PTHR38795">
    <property type="entry name" value="DUF6604 DOMAIN-CONTAINING PROTEIN"/>
    <property type="match status" value="1"/>
</dbReference>
<dbReference type="Proteomes" id="UP000440732">
    <property type="component" value="Unassembled WGS sequence"/>
</dbReference>
<feature type="region of interest" description="Disordered" evidence="2">
    <location>
        <begin position="1009"/>
        <end position="1065"/>
    </location>
</feature>
<evidence type="ECO:0000313" key="7">
    <source>
        <dbReference type="EMBL" id="KAE9082519.1"/>
    </source>
</evidence>
<dbReference type="Pfam" id="PF12796">
    <property type="entry name" value="Ank_2"/>
    <property type="match status" value="1"/>
</dbReference>
<evidence type="ECO:0000313" key="13">
    <source>
        <dbReference type="Proteomes" id="UP000440367"/>
    </source>
</evidence>
<keyword evidence="1" id="KW-0040">ANK repeat</keyword>
<dbReference type="EMBL" id="QXGF01002002">
    <property type="protein sequence ID" value="KAE8926641.1"/>
    <property type="molecule type" value="Genomic_DNA"/>
</dbReference>
<protein>
    <recommendedName>
        <fullName evidence="3">DUF6604 domain-containing protein</fullName>
    </recommendedName>
</protein>
<evidence type="ECO:0000313" key="9">
    <source>
        <dbReference type="EMBL" id="KAE9195132.1"/>
    </source>
</evidence>
<evidence type="ECO:0000256" key="2">
    <source>
        <dbReference type="SAM" id="MobiDB-lite"/>
    </source>
</evidence>
<evidence type="ECO:0000313" key="15">
    <source>
        <dbReference type="Proteomes" id="UP000441208"/>
    </source>
</evidence>
<feature type="domain" description="DUF6604" evidence="3">
    <location>
        <begin position="12"/>
        <end position="227"/>
    </location>
</feature>
<dbReference type="InterPro" id="IPR036770">
    <property type="entry name" value="Ankyrin_rpt-contain_sf"/>
</dbReference>